<comment type="similarity">
    <text evidence="2 6">Belongs to the TMC family.</text>
</comment>
<dbReference type="Pfam" id="PF07810">
    <property type="entry name" value="TMC"/>
    <property type="match status" value="1"/>
</dbReference>
<protein>
    <recommendedName>
        <fullName evidence="6">Transmembrane channel-like protein</fullName>
    </recommendedName>
</protein>
<feature type="transmembrane region" description="Helical" evidence="6">
    <location>
        <begin position="263"/>
        <end position="283"/>
    </location>
</feature>
<keyword evidence="8" id="KW-1185">Reference proteome</keyword>
<organism evidence="8 9">
    <name type="scientific">Notothenia coriiceps</name>
    <name type="common">black rockcod</name>
    <dbReference type="NCBI Taxonomy" id="8208"/>
    <lineage>
        <taxon>Eukaryota</taxon>
        <taxon>Metazoa</taxon>
        <taxon>Chordata</taxon>
        <taxon>Craniata</taxon>
        <taxon>Vertebrata</taxon>
        <taxon>Euteleostomi</taxon>
        <taxon>Actinopterygii</taxon>
        <taxon>Neopterygii</taxon>
        <taxon>Teleostei</taxon>
        <taxon>Neoteleostei</taxon>
        <taxon>Acanthomorphata</taxon>
        <taxon>Eupercaria</taxon>
        <taxon>Perciformes</taxon>
        <taxon>Notothenioidei</taxon>
        <taxon>Nototheniidae</taxon>
        <taxon>Notothenia</taxon>
    </lineage>
</organism>
<dbReference type="GeneID" id="104945253"/>
<evidence type="ECO:0000256" key="6">
    <source>
        <dbReference type="RuleBase" id="RU310713"/>
    </source>
</evidence>
<dbReference type="PANTHER" id="PTHR23302:SF4">
    <property type="entry name" value="TRANSMEMBRANE CHANNEL-LIKE PROTEIN 6"/>
    <property type="match status" value="1"/>
</dbReference>
<comment type="subcellular location">
    <subcellularLocation>
        <location evidence="1 6">Membrane</location>
        <topology evidence="1 6">Multi-pass membrane protein</topology>
    </subcellularLocation>
</comment>
<dbReference type="GO" id="GO:0005886">
    <property type="term" value="C:plasma membrane"/>
    <property type="evidence" value="ECO:0007669"/>
    <property type="project" value="InterPro"/>
</dbReference>
<dbReference type="Proteomes" id="UP000504611">
    <property type="component" value="Unplaced"/>
</dbReference>
<dbReference type="AlphaFoldDB" id="A0A6I9N559"/>
<dbReference type="GO" id="GO:0008381">
    <property type="term" value="F:mechanosensitive monoatomic ion channel activity"/>
    <property type="evidence" value="ECO:0007669"/>
    <property type="project" value="TreeGrafter"/>
</dbReference>
<keyword evidence="4 6" id="KW-1133">Transmembrane helix</keyword>
<keyword evidence="3 6" id="KW-0812">Transmembrane</keyword>
<dbReference type="InterPro" id="IPR038900">
    <property type="entry name" value="TMC"/>
</dbReference>
<gene>
    <name evidence="9" type="primary">LOC104945253</name>
</gene>
<evidence type="ECO:0000256" key="4">
    <source>
        <dbReference type="ARBA" id="ARBA00022989"/>
    </source>
</evidence>
<evidence type="ECO:0000313" key="8">
    <source>
        <dbReference type="Proteomes" id="UP000504611"/>
    </source>
</evidence>
<accession>A0A6I9N559</accession>
<feature type="transmembrane region" description="Helical" evidence="6">
    <location>
        <begin position="108"/>
        <end position="127"/>
    </location>
</feature>
<evidence type="ECO:0000259" key="7">
    <source>
        <dbReference type="Pfam" id="PF07810"/>
    </source>
</evidence>
<evidence type="ECO:0000256" key="1">
    <source>
        <dbReference type="ARBA" id="ARBA00004141"/>
    </source>
</evidence>
<feature type="transmembrane region" description="Helical" evidence="6">
    <location>
        <begin position="147"/>
        <end position="172"/>
    </location>
</feature>
<dbReference type="KEGG" id="ncc:104945253"/>
<name>A0A6I9N559_9TELE</name>
<keyword evidence="5 6" id="KW-0472">Membrane</keyword>
<dbReference type="OrthoDB" id="1936208at2759"/>
<evidence type="ECO:0000256" key="2">
    <source>
        <dbReference type="ARBA" id="ARBA00006510"/>
    </source>
</evidence>
<evidence type="ECO:0000256" key="3">
    <source>
        <dbReference type="ARBA" id="ARBA00022692"/>
    </source>
</evidence>
<evidence type="ECO:0000313" key="9">
    <source>
        <dbReference type="RefSeq" id="XP_010769195.1"/>
    </source>
</evidence>
<dbReference type="RefSeq" id="XP_010769195.1">
    <property type="nucleotide sequence ID" value="XM_010770893.1"/>
</dbReference>
<evidence type="ECO:0000256" key="5">
    <source>
        <dbReference type="ARBA" id="ARBA00023136"/>
    </source>
</evidence>
<feature type="domain" description="TMC" evidence="7">
    <location>
        <begin position="146"/>
        <end position="191"/>
    </location>
</feature>
<sequence length="330" mass="37612">MFEDEKGCPRLQTRLGHLSYVSSVVRARRRTYHVQTGTQNSRIRVTALAELMSELTSGEDAKSYRQRLCRLMVHVLAWVLCLISIVVSAMAVHYLSEACITQSPFKDTELVLPAVVSAINLLLPGLFNLCTWVENYDSPSVCVYVSIFRLGVLFAPLLPAVQILKLFVLFYMKKSSLLLNCQASKQPWRASQMTTLFVSLLFFPSYLGAAVSVTYTIWMIKPSTECGPFRNLTTMFQSGKLWVQQLESSNTFLFWLSKAYDLLVEHPLFLFLVNGVFLIMIYVHSQVVDGQRRIVSQLQKQIENEGKDKKFLITNLQALYERSNLVSPNR</sequence>
<proteinExistence type="inferred from homology"/>
<feature type="transmembrane region" description="Helical" evidence="6">
    <location>
        <begin position="193"/>
        <end position="218"/>
    </location>
</feature>
<dbReference type="PANTHER" id="PTHR23302">
    <property type="entry name" value="TRANSMEMBRANE CHANNEL-RELATED"/>
    <property type="match status" value="1"/>
</dbReference>
<dbReference type="InterPro" id="IPR012496">
    <property type="entry name" value="TMC_dom"/>
</dbReference>
<feature type="transmembrane region" description="Helical" evidence="6">
    <location>
        <begin position="75"/>
        <end position="96"/>
    </location>
</feature>
<reference evidence="9" key="1">
    <citation type="submission" date="2025-08" db="UniProtKB">
        <authorList>
            <consortium name="RefSeq"/>
        </authorList>
    </citation>
    <scope>IDENTIFICATION</scope>
    <source>
        <tissue evidence="9">Muscle</tissue>
    </source>
</reference>
<comment type="caution">
    <text evidence="6">Lacks conserved residue(s) required for the propagation of feature annotation.</text>
</comment>